<dbReference type="EMBL" id="ADBV01007225">
    <property type="protein sequence ID" value="EJW77898.1"/>
    <property type="molecule type" value="Genomic_DNA"/>
</dbReference>
<proteinExistence type="predicted"/>
<sequence length="228" mass="25628">MTLTTMISSKLNIIGDIEMIMCLILSPAQEIHSDDELKQIKAGKLELFDEIKSAITVGIFDDRNAEITAFLCHSNTIYTIRVLEKRKRIDFTGIYEIQELTNFVVRSSLPTVIDISNGFTSDILTHQMQPLILFIDNGNGVEKLKFTKLCAKSPYIICTTIILNSSKSKIVNEMINSLQSNDDSKRLIIFLREKIYALDIKNSLESGDLLQLIALATINKPTSLNLNV</sequence>
<accession>J9E6W8</accession>
<evidence type="ECO:0000313" key="2">
    <source>
        <dbReference type="Proteomes" id="UP000004810"/>
    </source>
</evidence>
<comment type="caution">
    <text evidence="1">The sequence shown here is derived from an EMBL/GenBank/DDBJ whole genome shotgun (WGS) entry which is preliminary data.</text>
</comment>
<dbReference type="Proteomes" id="UP000004810">
    <property type="component" value="Unassembled WGS sequence"/>
</dbReference>
<protein>
    <submittedName>
        <fullName evidence="1">Uncharacterized protein</fullName>
    </submittedName>
</protein>
<evidence type="ECO:0000313" key="1">
    <source>
        <dbReference type="EMBL" id="EJW77898.1"/>
    </source>
</evidence>
<reference evidence="2" key="1">
    <citation type="submission" date="2012-08" db="EMBL/GenBank/DDBJ databases">
        <title>The Genome Sequence of Wuchereria bancrofti.</title>
        <authorList>
            <person name="Nutman T.B."/>
            <person name="Fink D.L."/>
            <person name="Russ C."/>
            <person name="Young S."/>
            <person name="Zeng Q."/>
            <person name="Koehrsen M."/>
            <person name="Alvarado L."/>
            <person name="Berlin A."/>
            <person name="Chapman S.B."/>
            <person name="Chen Z."/>
            <person name="Freedman E."/>
            <person name="Gellesch M."/>
            <person name="Goldberg J."/>
            <person name="Griggs A."/>
            <person name="Gujja S."/>
            <person name="Heilman E.R."/>
            <person name="Heiman D."/>
            <person name="Hepburn T."/>
            <person name="Howarth C."/>
            <person name="Jen D."/>
            <person name="Larson L."/>
            <person name="Lewis B."/>
            <person name="Mehta T."/>
            <person name="Park D."/>
            <person name="Pearson M."/>
            <person name="Roberts A."/>
            <person name="Saif S."/>
            <person name="Shea T."/>
            <person name="Shenoy N."/>
            <person name="Sisk P."/>
            <person name="Stolte C."/>
            <person name="Sykes S."/>
            <person name="Walk T."/>
            <person name="White J."/>
            <person name="Yandava C."/>
            <person name="Haas B."/>
            <person name="Henn M.R."/>
            <person name="Nusbaum C."/>
            <person name="Birren B."/>
        </authorList>
    </citation>
    <scope>NUCLEOTIDE SEQUENCE [LARGE SCALE GENOMIC DNA]</scope>
    <source>
        <strain evidence="2">NA</strain>
    </source>
</reference>
<gene>
    <name evidence="1" type="ORF">WUBG_11188</name>
</gene>
<organism evidence="1 2">
    <name type="scientific">Wuchereria bancrofti</name>
    <dbReference type="NCBI Taxonomy" id="6293"/>
    <lineage>
        <taxon>Eukaryota</taxon>
        <taxon>Metazoa</taxon>
        <taxon>Ecdysozoa</taxon>
        <taxon>Nematoda</taxon>
        <taxon>Chromadorea</taxon>
        <taxon>Rhabditida</taxon>
        <taxon>Spirurina</taxon>
        <taxon>Spiruromorpha</taxon>
        <taxon>Filarioidea</taxon>
        <taxon>Onchocercidae</taxon>
        <taxon>Wuchereria</taxon>
    </lineage>
</organism>
<name>J9E6W8_WUCBA</name>
<dbReference type="AlphaFoldDB" id="J9E6W8"/>